<dbReference type="InterPro" id="IPR004182">
    <property type="entry name" value="GRAM"/>
</dbReference>
<dbReference type="Pfam" id="PF00169">
    <property type="entry name" value="PH"/>
    <property type="match status" value="1"/>
</dbReference>
<dbReference type="PROSITE" id="PS51339">
    <property type="entry name" value="PPASE_MYOTUBULARIN"/>
    <property type="match status" value="1"/>
</dbReference>
<dbReference type="SMART" id="SM00799">
    <property type="entry name" value="DENN"/>
    <property type="match status" value="1"/>
</dbReference>
<dbReference type="InterPro" id="IPR043153">
    <property type="entry name" value="DENN_C"/>
</dbReference>
<dbReference type="SMART" id="SM00568">
    <property type="entry name" value="GRAM"/>
    <property type="match status" value="1"/>
</dbReference>
<evidence type="ECO:0000259" key="5">
    <source>
        <dbReference type="PROSITE" id="PS50003"/>
    </source>
</evidence>
<dbReference type="FunFam" id="3.30.450.200:FF:000004">
    <property type="entry name" value="SET binding factor 2"/>
    <property type="match status" value="1"/>
</dbReference>
<dbReference type="SMART" id="SM00801">
    <property type="entry name" value="dDENN"/>
    <property type="match status" value="1"/>
</dbReference>
<dbReference type="InterPro" id="IPR037516">
    <property type="entry name" value="Tripartite_DENN"/>
</dbReference>
<dbReference type="Bgee" id="ENSCHIG00000019548">
    <property type="expression patterns" value="Expressed in cerebellum and 16 other cell types or tissues"/>
</dbReference>
<comment type="subcellular location">
    <subcellularLocation>
        <location evidence="1">Cytoplasm</location>
    </subcellularLocation>
</comment>
<dbReference type="SMART" id="SM00800">
    <property type="entry name" value="uDENN"/>
    <property type="match status" value="1"/>
</dbReference>
<dbReference type="GO" id="GO:0005737">
    <property type="term" value="C:cytoplasm"/>
    <property type="evidence" value="ECO:0007669"/>
    <property type="project" value="UniProtKB-SubCell"/>
</dbReference>
<dbReference type="PANTHER" id="PTHR10807:SF4">
    <property type="entry name" value="MYOTUBULARIN-RELATED PROTEIN 13"/>
    <property type="match status" value="1"/>
</dbReference>
<dbReference type="Proteomes" id="UP000291000">
    <property type="component" value="Chromosome 15"/>
</dbReference>
<evidence type="ECO:0000259" key="6">
    <source>
        <dbReference type="PROSITE" id="PS50211"/>
    </source>
</evidence>
<sequence>MARLADYFIVVGYDHEKPGSGAGLGKIIQRFPQKDWDDTPFPQGIELFCQPGGWQLSRERKQPTFFVVVLTDIDSDRHYCSCLTFYEAEINLQGTKKEETEGEVEVSGLIQPAEVFAPKSLVLVSRLDYPEIFRACLGLIYTVYVDSLNVSLESLIANLCACLVPAAGGSQKLFSLGAGDRQLIQTPLHDSLPVTGTSVALLFQQLGIQNVLSLFCAVLTENKVLFHSASFQRLSDACRALESLMFPLKYSYPYIPILPAQLLEVLSSPTPFIIGVHSVFKTDVHELLDVIIADLDGGTIKIPECIHLSSLPEPLLQQTQAALSLILHPDLEVADHAFPPPRTALSHSKMLDKEVRAVFLRLFAQLFQGYRSCLQLIRIHAEPVIHFHKVVAFEVERIKVEENNPMKMIKHVRELAEQLFKNENPNPHMAFQKVPRPTEGSHLRVHILPFPKINETRVQELIQENLAKNQNAPPASRVEKKCVVPAGPPVVSIMDKVTTVFNSAQRLEVVRNCISFIFENKTLETEKTLPAALRALKGKAARQCLTDELGLHVQQNRAILDHQQFDYIIRMMNCTLQDCSSLEEYNIAAALLPLTSAFYRKLAPGVSQFAYTCVQDHPIWTNQQFWETTFYNAVQEQVRSLYLSAKEDNHTLHLKQKDKLPDDQYQEKTAMDLAAEQLRLWPTLSKSTQQELVQREESTVFSQAIHFANLMVNLLVPLDSSKNKLLRASAPGDWESGSNSIVTNSIAGSVAESYDTESGFEDSENNDIANSVVRFITRFIDKVCTESGVTQDHIKSLHCMIPGIVAMHIEALEAVHRESRRLPPIQKPKILRPALLPGEEIVCEGLRVLLDPDGREEATGGLLGGPQLLPAEGALFLTTYRILFRGTPHDQLVGEQTVVRSFPIASITKEKKITMQNQLQQNMQEGLQITSASFQLIKVAFDEEVSPEVVEIFRKQLMKFRYPQSMFTTFAFAAGQTTPQIILPKQKEKSTSFRTFSKTIVKGAKRAGKMTIGRQYLLKRRTGTIVEERVNRPGWNEEDDISVSDDSELPTSTTLKASEKSTMEQLVEKACFRDYQRLGLGTISGSSSRSKPEYFRITASNRMYSLCRSYPGLLVVPQAVQDSSLPRVARCYRHNRLPVVCWRNSRSSTLLLRSGGFHGKGVVGLFKSQNSPQAAPTSSLESSSSIEQEKYLQALLSAVSVHQKLSGNNPLTVRPALALSPGVWASLRSSTRLISSPTSFIDVGARLAGKDHSTSFSNSTYLQNQLLKRQAALYIFGEKSQLRNFKLEFALNCEFVPVEYHDIRQVKASFKKLMRACVPSAIPTDSEVTFLRALGDSEWFPQLHRILQLAVVVSEVLENGSSVLVCLEEGWDITAQVTSLVQLLSDPFYRTLEGFRMLVEKEWLSFGHKFSQRSSLTLSCQGSGFTPVFLQFLDCVHQVHNQYPTEFEFNLYYLKFLAFHYVSNRFKTFLLDSDYERLEHGTLFDDKGDKHAKKGICIWECIDRMHKRSPVFFNYLYSPVEIEALKPSVNVSSLKKWDYYIEETLSTGPSYDWMMLTPKQLPSEDSELARGARPQSQRRTVWPCYDDVSCAQPDALTSLFSEIERLEHKLNQTPEKWQQLWERVNVDLKEEPRADHPQRYPSGSPGTVSTNLPFYQKRPQLHLPESNMAEEQNTGVPPSNGVDRRAATLYSQYTPKNDENRSFEGTLYKRGALLKGWKPRWFVLDVTKHQLRYYDSGEDTSCKGHIDLAEVEMVIPASPSMGAPKHTSDKAFFDLKTSKRVYNFCAQDGQSAQQWMDRIQSCISDA</sequence>
<dbReference type="SUPFAM" id="SSF50729">
    <property type="entry name" value="PH domain-like"/>
    <property type="match status" value="2"/>
</dbReference>
<comment type="similarity">
    <text evidence="2">Belongs to the protein-tyrosine phosphatase family. Non-receptor class myotubularin subfamily.</text>
</comment>
<feature type="domain" description="UDENN" evidence="6">
    <location>
        <begin position="7"/>
        <end position="434"/>
    </location>
</feature>
<proteinExistence type="inferred from homology"/>
<dbReference type="InterPro" id="IPR010569">
    <property type="entry name" value="Myotubularin-like_Pase_dom"/>
</dbReference>
<organism evidence="8 9">
    <name type="scientific">Capra hircus</name>
    <name type="common">Goat</name>
    <dbReference type="NCBI Taxonomy" id="9925"/>
    <lineage>
        <taxon>Eukaryota</taxon>
        <taxon>Metazoa</taxon>
        <taxon>Chordata</taxon>
        <taxon>Craniata</taxon>
        <taxon>Vertebrata</taxon>
        <taxon>Euteleostomi</taxon>
        <taxon>Mammalia</taxon>
        <taxon>Eutheria</taxon>
        <taxon>Laurasiatheria</taxon>
        <taxon>Artiodactyla</taxon>
        <taxon>Ruminantia</taxon>
        <taxon>Pecora</taxon>
        <taxon>Bovidae</taxon>
        <taxon>Caprinae</taxon>
        <taxon>Capra</taxon>
    </lineage>
</organism>
<evidence type="ECO:0000313" key="8">
    <source>
        <dbReference type="Ensembl" id="ENSCHIP00000021217.1"/>
    </source>
</evidence>
<dbReference type="Pfam" id="PF02141">
    <property type="entry name" value="DENN"/>
    <property type="match status" value="1"/>
</dbReference>
<evidence type="ECO:0000313" key="9">
    <source>
        <dbReference type="Proteomes" id="UP000291000"/>
    </source>
</evidence>
<dbReference type="PANTHER" id="PTHR10807">
    <property type="entry name" value="MYOTUBULARIN-RELATED"/>
    <property type="match status" value="1"/>
</dbReference>
<dbReference type="InterPro" id="IPR030564">
    <property type="entry name" value="Myotubularin"/>
</dbReference>
<reference evidence="8" key="3">
    <citation type="submission" date="2025-09" db="UniProtKB">
        <authorList>
            <consortium name="Ensembl"/>
        </authorList>
    </citation>
    <scope>IDENTIFICATION</scope>
</reference>
<name>A0A452FA71_CAPHI</name>
<evidence type="ECO:0000256" key="2">
    <source>
        <dbReference type="ARBA" id="ARBA00007471"/>
    </source>
</evidence>
<evidence type="ECO:0000256" key="1">
    <source>
        <dbReference type="ARBA" id="ARBA00004496"/>
    </source>
</evidence>
<keyword evidence="4" id="KW-0344">Guanine-nucleotide releasing factor</keyword>
<feature type="domain" description="PH" evidence="5">
    <location>
        <begin position="1700"/>
        <end position="1804"/>
    </location>
</feature>
<dbReference type="PROSITE" id="PS50211">
    <property type="entry name" value="DENN"/>
    <property type="match status" value="1"/>
</dbReference>
<dbReference type="InterPro" id="IPR037823">
    <property type="entry name" value="MTMR13_PH-GRAM"/>
</dbReference>
<dbReference type="InterPro" id="IPR022096">
    <property type="entry name" value="SBF1/SBF2"/>
</dbReference>
<evidence type="ECO:0000256" key="3">
    <source>
        <dbReference type="ARBA" id="ARBA00022490"/>
    </source>
</evidence>
<dbReference type="InterPro" id="IPR001194">
    <property type="entry name" value="cDENN_dom"/>
</dbReference>
<accession>A0A452FA71</accession>
<feature type="domain" description="Myotubularin phosphatase" evidence="7">
    <location>
        <begin position="1065"/>
        <end position="1541"/>
    </location>
</feature>
<dbReference type="InterPro" id="IPR005113">
    <property type="entry name" value="uDENN_dom"/>
</dbReference>
<dbReference type="InterPro" id="IPR011993">
    <property type="entry name" value="PH-like_dom_sf"/>
</dbReference>
<dbReference type="GeneTree" id="ENSGT00940000155385"/>
<dbReference type="Gene3D" id="3.30.450.200">
    <property type="match status" value="1"/>
</dbReference>
<dbReference type="Pfam" id="PF06602">
    <property type="entry name" value="Myotub-related"/>
    <property type="match status" value="1"/>
</dbReference>
<dbReference type="Pfam" id="PF12335">
    <property type="entry name" value="SBF2"/>
    <property type="match status" value="1"/>
</dbReference>
<keyword evidence="9" id="KW-1185">Reference proteome</keyword>
<dbReference type="Pfam" id="PF03456">
    <property type="entry name" value="uDENN"/>
    <property type="match status" value="1"/>
</dbReference>
<dbReference type="Gene3D" id="3.40.50.11500">
    <property type="match status" value="1"/>
</dbReference>
<dbReference type="CDD" id="cd01235">
    <property type="entry name" value="PH_Sbf1_hMTMR5"/>
    <property type="match status" value="1"/>
</dbReference>
<reference evidence="8" key="2">
    <citation type="submission" date="2025-08" db="UniProtKB">
        <authorList>
            <consortium name="Ensembl"/>
        </authorList>
    </citation>
    <scope>IDENTIFICATION</scope>
</reference>
<dbReference type="PROSITE" id="PS50003">
    <property type="entry name" value="PH_DOMAIN"/>
    <property type="match status" value="1"/>
</dbReference>
<dbReference type="Gene3D" id="2.30.29.30">
    <property type="entry name" value="Pleckstrin-homology domain (PH domain)/Phosphotyrosine-binding domain (PTB)"/>
    <property type="match status" value="2"/>
</dbReference>
<dbReference type="InterPro" id="IPR029021">
    <property type="entry name" value="Prot-tyrosine_phosphatase-like"/>
</dbReference>
<dbReference type="FunFam" id="3.40.50.11500:FF:000006">
    <property type="entry name" value="SET binding factor 2"/>
    <property type="match status" value="1"/>
</dbReference>
<evidence type="ECO:0000256" key="4">
    <source>
        <dbReference type="ARBA" id="ARBA00022658"/>
    </source>
</evidence>
<reference evidence="8 9" key="1">
    <citation type="submission" date="2016-04" db="EMBL/GenBank/DDBJ databases">
        <title>Polished mammalian reference genomes with single-molecule sequencing and chromosome conformation capture applied to the Capra hircus genome.</title>
        <authorList>
            <person name="Bickhart D.M."/>
            <person name="Koren S."/>
            <person name="Rosen B."/>
            <person name="Hastie A."/>
            <person name="Liachko I."/>
            <person name="Sullivan S.T."/>
            <person name="Burton J."/>
            <person name="Sayre B.L."/>
            <person name="Huson H.J."/>
            <person name="Lee J."/>
            <person name="Lam E."/>
            <person name="Kelley C.M."/>
            <person name="Hutchison J.L."/>
            <person name="Zhou Y."/>
            <person name="Sun J."/>
            <person name="Crisa A."/>
            <person name="Schwartz J.C."/>
            <person name="Hammond J.A."/>
            <person name="Schroeder S.G."/>
            <person name="Liu G.E."/>
            <person name="Dunham M."/>
            <person name="Shendure J."/>
            <person name="Sonstegard T.S."/>
            <person name="Phillippy A.M."/>
            <person name="Van Tassell C.P."/>
            <person name="Smith T.P."/>
        </authorList>
    </citation>
    <scope>NUCLEOTIDE SEQUENCE [LARGE SCALE GENOMIC DNA]</scope>
</reference>
<protein>
    <submittedName>
        <fullName evidence="8">SET binding factor 2</fullName>
    </submittedName>
</protein>
<dbReference type="InterPro" id="IPR005112">
    <property type="entry name" value="dDENN_dom"/>
</dbReference>
<gene>
    <name evidence="8" type="primary">SBF2</name>
</gene>
<dbReference type="FunFam" id="2.30.29.30:FF:000093">
    <property type="entry name" value="SET binding factor 2"/>
    <property type="match status" value="1"/>
</dbReference>
<dbReference type="CDD" id="cd13339">
    <property type="entry name" value="PH-GRAM_MTMR13"/>
    <property type="match status" value="1"/>
</dbReference>
<dbReference type="SMART" id="SM00233">
    <property type="entry name" value="PH"/>
    <property type="match status" value="1"/>
</dbReference>
<dbReference type="SUPFAM" id="SSF52799">
    <property type="entry name" value="(Phosphotyrosine protein) phosphatases II"/>
    <property type="match status" value="1"/>
</dbReference>
<evidence type="ECO:0000259" key="7">
    <source>
        <dbReference type="PROSITE" id="PS51339"/>
    </source>
</evidence>
<dbReference type="Pfam" id="PF02893">
    <property type="entry name" value="GRAM"/>
    <property type="match status" value="1"/>
</dbReference>
<keyword evidence="3" id="KW-0963">Cytoplasm</keyword>
<dbReference type="Ensembl" id="ENSCHIT00000029059.1">
    <property type="protein sequence ID" value="ENSCHIP00000021217.1"/>
    <property type="gene ID" value="ENSCHIG00000019548.1"/>
</dbReference>
<dbReference type="CDD" id="cd14589">
    <property type="entry name" value="PTP-MTMR13"/>
    <property type="match status" value="1"/>
</dbReference>
<dbReference type="GO" id="GO:0005085">
    <property type="term" value="F:guanyl-nucleotide exchange factor activity"/>
    <property type="evidence" value="ECO:0007669"/>
    <property type="project" value="UniProtKB-KW"/>
</dbReference>
<dbReference type="EMBL" id="LWLT01000015">
    <property type="status" value="NOT_ANNOTATED_CDS"/>
    <property type="molecule type" value="Genomic_DNA"/>
</dbReference>
<dbReference type="InterPro" id="IPR001849">
    <property type="entry name" value="PH_domain"/>
</dbReference>
<dbReference type="GO" id="GO:0016020">
    <property type="term" value="C:membrane"/>
    <property type="evidence" value="ECO:0007669"/>
    <property type="project" value="TreeGrafter"/>
</dbReference>